<dbReference type="AlphaFoldDB" id="A0A9X2TGG7"/>
<dbReference type="PROSITE" id="PS01271">
    <property type="entry name" value="NA_SULFATE"/>
    <property type="match status" value="1"/>
</dbReference>
<dbReference type="NCBIfam" id="TIGR00785">
    <property type="entry name" value="dass"/>
    <property type="match status" value="1"/>
</dbReference>
<evidence type="ECO:0000256" key="2">
    <source>
        <dbReference type="ARBA" id="ARBA00022448"/>
    </source>
</evidence>
<sequence length="508" mass="52650">MTSCPSALALRSAMAPDSTPLRQQMGLAGGALLCGVLLLVPGPEGLDPVGWRTAAVGGLMAVWWVTEALPISATALVPLVLFPLLGITDIEGAAAPYANPLIFLFLGGFLLAQAMRRWRLHRRVALGIVQGIGTEPRSIIIGFLLASALLSMWVSNTATALMMLPIGLSIIDFVRDQLAARGETMPPHFPLVLLLGIAYACNVGGMGTLIGTPPNALLAGFFSETYGVEVGFAQWMVVGLPLVAVALPLVYLVLTWVYPIELDRLPGGTRVIDAEWERLGRMTTAEGRVAAVFVLTATLWGTCPLLADLLPGLSDAGIAIGAGLLLFALPAGTEERALLVWEDAEELPWGVLLLFGGGLSLASAISNTGLAAWIGEGVNALRGGPTLLVVLGAVALIVLLTELTSNTATTAAFLPILGAVAVGFGENPFLFAVPAALGASSAFMLPVATPPNAIVYGSGLLSIPEMSRAGVWLNLAFVVLIPLMAYGLLGVAFGVELGTVPAWASAGR</sequence>
<evidence type="ECO:0000256" key="5">
    <source>
        <dbReference type="ARBA" id="ARBA00023136"/>
    </source>
</evidence>
<feature type="transmembrane region" description="Helical" evidence="6">
    <location>
        <begin position="351"/>
        <end position="374"/>
    </location>
</feature>
<keyword evidence="3 6" id="KW-0812">Transmembrane</keyword>
<comment type="subcellular location">
    <subcellularLocation>
        <location evidence="1">Membrane</location>
        <topology evidence="1">Multi-pass membrane protein</topology>
    </subcellularLocation>
</comment>
<dbReference type="CDD" id="cd01115">
    <property type="entry name" value="SLC13_permease"/>
    <property type="match status" value="1"/>
</dbReference>
<keyword evidence="2" id="KW-0813">Transport</keyword>
<dbReference type="InterPro" id="IPR031312">
    <property type="entry name" value="Na/sul_symport_CS"/>
</dbReference>
<feature type="transmembrane region" description="Helical" evidence="6">
    <location>
        <begin position="232"/>
        <end position="254"/>
    </location>
</feature>
<feature type="transmembrane region" description="Helical" evidence="6">
    <location>
        <begin position="471"/>
        <end position="495"/>
    </location>
</feature>
<evidence type="ECO:0000256" key="4">
    <source>
        <dbReference type="ARBA" id="ARBA00022989"/>
    </source>
</evidence>
<feature type="transmembrane region" description="Helical" evidence="6">
    <location>
        <begin position="380"/>
        <end position="400"/>
    </location>
</feature>
<evidence type="ECO:0000256" key="3">
    <source>
        <dbReference type="ARBA" id="ARBA00022692"/>
    </source>
</evidence>
<name>A0A9X2TGG7_9BACT</name>
<accession>A0A9X2TGG7</accession>
<feature type="transmembrane region" description="Helical" evidence="6">
    <location>
        <begin position="191"/>
        <end position="212"/>
    </location>
</feature>
<evidence type="ECO:0000313" key="7">
    <source>
        <dbReference type="EMBL" id="MCS3709196.1"/>
    </source>
</evidence>
<dbReference type="EMBL" id="JANUAE010000002">
    <property type="protein sequence ID" value="MCS3709196.1"/>
    <property type="molecule type" value="Genomic_DNA"/>
</dbReference>
<protein>
    <submittedName>
        <fullName evidence="7">Sodium-dependent dicarboxylate transporter 2/3/5</fullName>
    </submittedName>
</protein>
<reference evidence="7" key="1">
    <citation type="submission" date="2022-08" db="EMBL/GenBank/DDBJ databases">
        <title>Genomic Encyclopedia of Type Strains, Phase V (KMG-V): Genome sequencing to study the core and pangenomes of soil and plant-associated prokaryotes.</title>
        <authorList>
            <person name="Whitman W."/>
        </authorList>
    </citation>
    <scope>NUCLEOTIDE SEQUENCE</scope>
    <source>
        <strain evidence="7">SP3049</strain>
    </source>
</reference>
<dbReference type="GO" id="GO:0015141">
    <property type="term" value="F:succinate transmembrane transporter activity"/>
    <property type="evidence" value="ECO:0007669"/>
    <property type="project" value="UniProtKB-ARBA"/>
</dbReference>
<gene>
    <name evidence="7" type="ORF">GGP61_000791</name>
</gene>
<keyword evidence="5 6" id="KW-0472">Membrane</keyword>
<dbReference type="Pfam" id="PF00939">
    <property type="entry name" value="Na_sulph_symp"/>
    <property type="match status" value="1"/>
</dbReference>
<evidence type="ECO:0000313" key="8">
    <source>
        <dbReference type="Proteomes" id="UP001155057"/>
    </source>
</evidence>
<feature type="transmembrane region" description="Helical" evidence="6">
    <location>
        <begin position="407"/>
        <end position="425"/>
    </location>
</feature>
<feature type="transmembrane region" description="Helical" evidence="6">
    <location>
        <begin position="94"/>
        <end position="112"/>
    </location>
</feature>
<feature type="transmembrane region" description="Helical" evidence="6">
    <location>
        <begin position="21"/>
        <end position="40"/>
    </location>
</feature>
<organism evidence="7 8">
    <name type="scientific">Salinibacter ruber</name>
    <dbReference type="NCBI Taxonomy" id="146919"/>
    <lineage>
        <taxon>Bacteria</taxon>
        <taxon>Pseudomonadati</taxon>
        <taxon>Rhodothermota</taxon>
        <taxon>Rhodothermia</taxon>
        <taxon>Rhodothermales</taxon>
        <taxon>Salinibacteraceae</taxon>
        <taxon>Salinibacter</taxon>
    </lineage>
</organism>
<dbReference type="PANTHER" id="PTHR10283:SF82">
    <property type="entry name" value="SOLUTE CARRIER FAMILY 13 MEMBER 2"/>
    <property type="match status" value="1"/>
</dbReference>
<evidence type="ECO:0000256" key="1">
    <source>
        <dbReference type="ARBA" id="ARBA00004141"/>
    </source>
</evidence>
<keyword evidence="4 6" id="KW-1133">Transmembrane helix</keyword>
<feature type="transmembrane region" description="Helical" evidence="6">
    <location>
        <begin position="289"/>
        <end position="307"/>
    </location>
</feature>
<feature type="transmembrane region" description="Helical" evidence="6">
    <location>
        <begin position="124"/>
        <end position="146"/>
    </location>
</feature>
<comment type="caution">
    <text evidence="7">The sequence shown here is derived from an EMBL/GenBank/DDBJ whole genome shotgun (WGS) entry which is preliminary data.</text>
</comment>
<dbReference type="Proteomes" id="UP001155057">
    <property type="component" value="Unassembled WGS sequence"/>
</dbReference>
<proteinExistence type="predicted"/>
<dbReference type="GO" id="GO:0005886">
    <property type="term" value="C:plasma membrane"/>
    <property type="evidence" value="ECO:0007669"/>
    <property type="project" value="TreeGrafter"/>
</dbReference>
<feature type="transmembrane region" description="Helical" evidence="6">
    <location>
        <begin position="313"/>
        <end position="331"/>
    </location>
</feature>
<feature type="transmembrane region" description="Helical" evidence="6">
    <location>
        <begin position="61"/>
        <end position="82"/>
    </location>
</feature>
<evidence type="ECO:0000256" key="6">
    <source>
        <dbReference type="SAM" id="Phobius"/>
    </source>
</evidence>
<dbReference type="RefSeq" id="WP_259123440.1">
    <property type="nucleotide sequence ID" value="NZ_JANUAE010000002.1"/>
</dbReference>
<dbReference type="InterPro" id="IPR001898">
    <property type="entry name" value="SLC13A/DASS"/>
</dbReference>
<feature type="transmembrane region" description="Helical" evidence="6">
    <location>
        <begin position="152"/>
        <end position="171"/>
    </location>
</feature>
<dbReference type="PANTHER" id="PTHR10283">
    <property type="entry name" value="SOLUTE CARRIER FAMILY 13 MEMBER"/>
    <property type="match status" value="1"/>
</dbReference>